<organism evidence="2">
    <name type="scientific">viral metagenome</name>
    <dbReference type="NCBI Taxonomy" id="1070528"/>
    <lineage>
        <taxon>unclassified sequences</taxon>
        <taxon>metagenomes</taxon>
        <taxon>organismal metagenomes</taxon>
    </lineage>
</organism>
<reference evidence="2" key="1">
    <citation type="journal article" date="2020" name="Nature">
        <title>Giant virus diversity and host interactions through global metagenomics.</title>
        <authorList>
            <person name="Schulz F."/>
            <person name="Roux S."/>
            <person name="Paez-Espino D."/>
            <person name="Jungbluth S."/>
            <person name="Walsh D.A."/>
            <person name="Denef V.J."/>
            <person name="McMahon K.D."/>
            <person name="Konstantinidis K.T."/>
            <person name="Eloe-Fadrosh E.A."/>
            <person name="Kyrpides N.C."/>
            <person name="Woyke T."/>
        </authorList>
    </citation>
    <scope>NUCLEOTIDE SEQUENCE</scope>
    <source>
        <strain evidence="2">GVMAG-M-3300023174-107</strain>
    </source>
</reference>
<feature type="region of interest" description="Disordered" evidence="1">
    <location>
        <begin position="1218"/>
        <end position="1237"/>
    </location>
</feature>
<feature type="compositionally biased region" description="Gly residues" evidence="1">
    <location>
        <begin position="1419"/>
        <end position="1444"/>
    </location>
</feature>
<feature type="compositionally biased region" description="Low complexity" evidence="1">
    <location>
        <begin position="893"/>
        <end position="944"/>
    </location>
</feature>
<evidence type="ECO:0000313" key="2">
    <source>
        <dbReference type="EMBL" id="QHT10444.1"/>
    </source>
</evidence>
<feature type="compositionally biased region" description="Basic residues" evidence="1">
    <location>
        <begin position="1404"/>
        <end position="1416"/>
    </location>
</feature>
<dbReference type="PANTHER" id="PTHR31535">
    <property type="match status" value="1"/>
</dbReference>
<feature type="compositionally biased region" description="Polar residues" evidence="1">
    <location>
        <begin position="879"/>
        <end position="892"/>
    </location>
</feature>
<feature type="compositionally biased region" description="Polar residues" evidence="1">
    <location>
        <begin position="1218"/>
        <end position="1235"/>
    </location>
</feature>
<feature type="region of interest" description="Disordered" evidence="1">
    <location>
        <begin position="1404"/>
        <end position="1487"/>
    </location>
</feature>
<feature type="compositionally biased region" description="Gly residues" evidence="1">
    <location>
        <begin position="1454"/>
        <end position="1465"/>
    </location>
</feature>
<feature type="compositionally biased region" description="Low complexity" evidence="1">
    <location>
        <begin position="13"/>
        <end position="30"/>
    </location>
</feature>
<accession>A0A6C0D2X8</accession>
<feature type="region of interest" description="Disordered" evidence="1">
    <location>
        <begin position="1176"/>
        <end position="1211"/>
    </location>
</feature>
<name>A0A6C0D2X8_9ZZZZ</name>
<sequence>MRGRGRGNGRAGARGSNNNNNNNNNNYNGNEGDPRLAGLTPLGARPISQLVPSGAFRGMPVALVQQTLAVMPGLVARGPQAARGPRGLPAAAVPAVAVGAGVGAGIPAAGAGAAAIAANAAVGGAAAAAPNRWDPRIPHFELEREVVVMDVPMRITEFNELVSISLDGLVRPVVNLLYAGEINGEMVRELVEITTESIRPALENFVEQLSSRSIAARIAIDTTRHRAYLDRLAATTRGAHRAEIIRQLQQEYNETIRPLGPALETDPSIAQRTWAFFTRTPVPAARAPDSLLFQPSGAGAAGPVAPPGVAAAVMPAGAGGAVAGYIPSERDIRRRDRIVRQKLRRTYEAAARFAQNYRVPNQENVLQRCPNIMKSLYTNILTALVEYTTVLIDTIRYRVNREGVLDRAHSTAGAQGAMLEASGGQQVELTFQNLRGVRFLSRDQIDNLMDQLILIAVNYMNISPDFRNLLPLISQVYGISTVYVVVADGDQDRGLEGAVLGAVFSEHLQELVANITREAVVMADRYTINGNSWFSTDGLAGKLGALGSVVDRFTLGIGSRLTGAVASSSVGRFFAGTTLAKLVRPTRRVQIQEGPGGRTTIGRQTHYTVAREVAGILSDVAHPVWVAFDRLLELVDPTEFNETIELANGTRRTVRGNLRVAAAQAVEIGADIAGGVDGIMARLNRGLHGRLARIGASGHAETIVNALAGLSDDSAAMIMREVADQGSYQQMRATLLATQSSPNRRELDAMQGTPLSRRLAQALREGTRVTPMYVSGTGQRVANTHWDRYAVFMNFYKAFSKYSIADPRSGRYNDFSAYIHSALVYPHLLSFTLQNLVMMQQQIINLERNERWEERYGEIARLLDAAIESKQRLGAAMEPQSNNEGSENSYHPSQNSINSNGNGNNNENNGNARYSNNNRNGFAPNAGPFAPALAAAPNQANNSNNDDDYGYSHGHDVISGIKHLINYGNPYAIGDTTEYASWLGYVDSVQFAQWLDSFTNAQLDDLHQSISTSLLYRTGNPLAQTLLDKVMDERRSVNRRPPAAAAAQSGFNAQTGVASFFGKPSITSQSRETRETREQEDQREKAEAFALLVNNPSFDAFLDALRWYDEEPSGTTYFMQFRGFIQNRLPSIIGSFTDEELTQINDFAFNSLTTDHRYDDFVQIISQVEIARATGNYGMNENQRNENENGGSQRTNATEGYNSNNGSMSHQAQQVEAQWHPSTSHSQAAASQWGQRNEGEDNIRVSLQRLYANPNYVNFNDTLVWYDEEDEHTREFNEFQHFITTRLPQIIHTFSNEEIDEIWQHMLQTMTNDTRYDNLAAVIGRERHRRGQGAVTTRPNFNALAREGSARPMNADNSNGSNSTFSSLNSTEKAHWNMFPNNVNFVLSQDPGINPMQSYSAAKYKSKQLKKTKKASKPSGGGGGGGGKGKGGGGGKGKGGGGGVSRKSSNAGRRGSGGGGGGGGTRKASLVRARSATSKQRSRGARDLERNIRLALAGNAKGWGASSSEQDAKLHFQYQGGMNQIRNSNSQKLLAAIVSMKPNSQLKRDMIAAANARLREIRSQSNNSYNIPNLNSP</sequence>
<dbReference type="EMBL" id="MN739520">
    <property type="protein sequence ID" value="QHT10444.1"/>
    <property type="molecule type" value="Genomic_DNA"/>
</dbReference>
<feature type="region of interest" description="Disordered" evidence="1">
    <location>
        <begin position="1"/>
        <end position="40"/>
    </location>
</feature>
<feature type="region of interest" description="Disordered" evidence="1">
    <location>
        <begin position="873"/>
        <end position="949"/>
    </location>
</feature>
<protein>
    <submittedName>
        <fullName evidence="2">Uncharacterized protein</fullName>
    </submittedName>
</protein>
<proteinExistence type="predicted"/>
<feature type="compositionally biased region" description="Polar residues" evidence="1">
    <location>
        <begin position="1190"/>
        <end position="1211"/>
    </location>
</feature>
<evidence type="ECO:0000256" key="1">
    <source>
        <dbReference type="SAM" id="MobiDB-lite"/>
    </source>
</evidence>
<dbReference type="PANTHER" id="PTHR31535:SF3">
    <property type="entry name" value="REGULATORY PROTEIN ZESTE"/>
    <property type="match status" value="1"/>
</dbReference>